<feature type="binding site" evidence="15">
    <location>
        <position position="549"/>
    </location>
    <ligand>
        <name>[4Fe-4S] cluster</name>
        <dbReference type="ChEBI" id="CHEBI:49883"/>
        <label>2</label>
    </ligand>
</feature>
<dbReference type="Proteomes" id="UP000175744">
    <property type="component" value="Unassembled WGS sequence"/>
</dbReference>
<name>A0A1E8EY70_9CLOT</name>
<feature type="domain" description="4Fe-4S ferredoxin-type" evidence="16">
    <location>
        <begin position="529"/>
        <end position="550"/>
    </location>
</feature>
<dbReference type="STRING" id="1121290.CLAOCE_14490"/>
<dbReference type="InterPro" id="IPR011766">
    <property type="entry name" value="TPP_enzyme_TPP-bd"/>
</dbReference>
<sequence length="586" mass="64111">MKVIMSGNEAIARGAFEAGCSVASAYPGTPSTEILENFAKYKYVYAQWAPNEKVALEFAAGAAIAGARSLAAMKHVGLNVAADPFFTLAYTGINGGLVIITADDPGFHSSQNEQDNRLYAPHAKVPLIEPSDSQECKDFIKLSYEISEEFDTPVLFRSTTRVSHAKSIVSFEDKKDINVKEYKKNPQKFVMAPANAKKRHYVVEERLEKLREYSNKTPINKIEMGDTKIGIITAGICYQYAKEVLGDNASFLKIGMSYPLPDKKIREFASKVDKIYVVEENEPYIETFVKAMGIKCLGKEVLPICEELNPNIIRKAILGEEIEESYKSDIVPPSRPPVLCPGCPHRGIYYAVSKYKDVIATGDIGCYTLGVAPPLSVTDTVICMGASVSAGLGVEKVNNMVNRKNKVFAFIGDSTFFHSGITGLVNSIYNKIPLVTCILDNRTTGMTGHQDNPGTGRTLQGEETVAVDIKKLVLSLGIKEENVKVINPYNLSETNEAVKMAHDAKDPFVIISKQPCALLKSTVKARKDIKCVINTDKCKKCKACLKTGCPALQYKDGVVSIDKNACNGCGICKQVCKFNAIEKVGE</sequence>
<dbReference type="InterPro" id="IPR017896">
    <property type="entry name" value="4Fe4S_Fe-S-bd"/>
</dbReference>
<dbReference type="SUPFAM" id="SSF52922">
    <property type="entry name" value="TK C-terminal domain-like"/>
    <property type="match status" value="1"/>
</dbReference>
<organism evidence="17 18">
    <name type="scientific">Clostridium acetireducens DSM 10703</name>
    <dbReference type="NCBI Taxonomy" id="1121290"/>
    <lineage>
        <taxon>Bacteria</taxon>
        <taxon>Bacillati</taxon>
        <taxon>Bacillota</taxon>
        <taxon>Clostridia</taxon>
        <taxon>Eubacteriales</taxon>
        <taxon>Clostridiaceae</taxon>
        <taxon>Clostridium</taxon>
    </lineage>
</organism>
<keyword evidence="8 14" id="KW-0249">Electron transport</keyword>
<dbReference type="FunFam" id="3.40.50.970:FF:000039">
    <property type="entry name" value="Indolepyruvate oxidoreductase subunit IorA"/>
    <property type="match status" value="1"/>
</dbReference>
<keyword evidence="17" id="KW-0670">Pyruvate</keyword>
<evidence type="ECO:0000256" key="12">
    <source>
        <dbReference type="ARBA" id="ARBA00030514"/>
    </source>
</evidence>
<dbReference type="InterPro" id="IPR009014">
    <property type="entry name" value="Transketo_C/PFOR_II"/>
</dbReference>
<feature type="domain" description="4Fe-4S ferredoxin-type" evidence="16">
    <location>
        <begin position="557"/>
        <end position="586"/>
    </location>
</feature>
<dbReference type="SUPFAM" id="SSF52518">
    <property type="entry name" value="Thiamin diphosphate-binding fold (THDP-binding)"/>
    <property type="match status" value="2"/>
</dbReference>
<keyword evidence="7 14" id="KW-0479">Metal-binding</keyword>
<feature type="binding site" evidence="15">
    <location>
        <position position="566"/>
    </location>
    <ligand>
        <name>[4Fe-4S] cluster</name>
        <dbReference type="ChEBI" id="CHEBI:49883"/>
        <label>2</label>
    </ligand>
</feature>
<comment type="caution">
    <text evidence="17">The sequence shown here is derived from an EMBL/GenBank/DDBJ whole genome shotgun (WGS) entry which is preliminary data.</text>
</comment>
<gene>
    <name evidence="17" type="ORF">CLOACE_14490</name>
</gene>
<dbReference type="Gene3D" id="3.30.70.20">
    <property type="match status" value="1"/>
</dbReference>
<evidence type="ECO:0000313" key="18">
    <source>
        <dbReference type="Proteomes" id="UP000175744"/>
    </source>
</evidence>
<dbReference type="Pfam" id="PF00037">
    <property type="entry name" value="Fer4"/>
    <property type="match status" value="1"/>
</dbReference>
<dbReference type="PANTHER" id="PTHR43710:SF5">
    <property type="entry name" value="INDOLEPYRUVATE FERREDOXIN OXIDOREDUCTASE ALPHA SUBUNIT"/>
    <property type="match status" value="1"/>
</dbReference>
<dbReference type="EC" id="1.2.7.8" evidence="3 14"/>
<protein>
    <recommendedName>
        <fullName evidence="4 14">Indolepyruvate oxidoreductase subunit IorA</fullName>
        <shortName evidence="14">IOR</shortName>
        <ecNumber evidence="3 14">1.2.7.8</ecNumber>
    </recommendedName>
    <alternativeName>
        <fullName evidence="12 14">Indolepyruvate ferredoxin oxidoreductase subunit alpha</fullName>
    </alternativeName>
</protein>
<keyword evidence="5 14" id="KW-0813">Transport</keyword>
<evidence type="ECO:0000256" key="10">
    <source>
        <dbReference type="ARBA" id="ARBA00023004"/>
    </source>
</evidence>
<keyword evidence="9 14" id="KW-0560">Oxidoreductase</keyword>
<dbReference type="InterPro" id="IPR017721">
    <property type="entry name" value="IorA"/>
</dbReference>
<dbReference type="Pfam" id="PF02775">
    <property type="entry name" value="TPP_enzyme_C"/>
    <property type="match status" value="1"/>
</dbReference>
<dbReference type="AlphaFoldDB" id="A0A1E8EY70"/>
<dbReference type="PANTHER" id="PTHR43710">
    <property type="entry name" value="2-HYDROXYACYL-COA LYASE"/>
    <property type="match status" value="1"/>
</dbReference>
<comment type="function">
    <text evidence="1 14">Catalyzes the ferredoxin-dependent oxidative decarboxylation of arylpyruvates.</text>
</comment>
<dbReference type="Pfam" id="PF01855">
    <property type="entry name" value="POR_N"/>
    <property type="match status" value="1"/>
</dbReference>
<feature type="binding site" evidence="15">
    <location>
        <position position="541"/>
    </location>
    <ligand>
        <name>[4Fe-4S] cluster</name>
        <dbReference type="ChEBI" id="CHEBI:49883"/>
        <label>1</label>
    </ligand>
</feature>
<comment type="cofactor">
    <cofactor evidence="14 15">
        <name>[4Fe-4S] cluster</name>
        <dbReference type="ChEBI" id="CHEBI:49883"/>
    </cofactor>
    <text evidence="14 15">Binds 2 [4Fe-4S] clusters. In this family the first cluster has a non-standard and varying [4Fe-4S] binding motif CX(2)CX(2)CX(4-5)CP.</text>
</comment>
<evidence type="ECO:0000313" key="17">
    <source>
        <dbReference type="EMBL" id="OFI05904.1"/>
    </source>
</evidence>
<keyword evidence="18" id="KW-1185">Reference proteome</keyword>
<evidence type="ECO:0000256" key="8">
    <source>
        <dbReference type="ARBA" id="ARBA00022982"/>
    </source>
</evidence>
<evidence type="ECO:0000256" key="9">
    <source>
        <dbReference type="ARBA" id="ARBA00023002"/>
    </source>
</evidence>
<dbReference type="EMBL" id="LZFO01000019">
    <property type="protein sequence ID" value="OFI05904.1"/>
    <property type="molecule type" value="Genomic_DNA"/>
</dbReference>
<dbReference type="Gene3D" id="3.40.50.970">
    <property type="match status" value="2"/>
</dbReference>
<evidence type="ECO:0000256" key="4">
    <source>
        <dbReference type="ARBA" id="ARBA00017710"/>
    </source>
</evidence>
<evidence type="ECO:0000256" key="5">
    <source>
        <dbReference type="ARBA" id="ARBA00022448"/>
    </source>
</evidence>
<reference evidence="17 18" key="1">
    <citation type="submission" date="2016-06" db="EMBL/GenBank/DDBJ databases">
        <title>Genome sequence of Clostridium acetireducens DSM 10703.</title>
        <authorList>
            <person name="Poehlein A."/>
            <person name="Fluechter S."/>
            <person name="Duerre P."/>
            <person name="Daniel R."/>
        </authorList>
    </citation>
    <scope>NUCLEOTIDE SEQUENCE [LARGE SCALE GENOMIC DNA]</scope>
    <source>
        <strain evidence="17 18">DSM 10703</strain>
    </source>
</reference>
<proteinExistence type="predicted"/>
<keyword evidence="6 14" id="KW-0004">4Fe-4S</keyword>
<evidence type="ECO:0000256" key="15">
    <source>
        <dbReference type="PIRSR" id="PIRSR006439-50"/>
    </source>
</evidence>
<feature type="binding site" evidence="15">
    <location>
        <position position="544"/>
    </location>
    <ligand>
        <name>[4Fe-4S] cluster</name>
        <dbReference type="ChEBI" id="CHEBI:49883"/>
        <label>1</label>
    </ligand>
</feature>
<keyword evidence="11 14" id="KW-0411">Iron-sulfur</keyword>
<dbReference type="OrthoDB" id="9804603at2"/>
<feature type="binding site" evidence="15">
    <location>
        <position position="538"/>
    </location>
    <ligand>
        <name>[4Fe-4S] cluster</name>
        <dbReference type="ChEBI" id="CHEBI:49883"/>
        <label>1</label>
    </ligand>
</feature>
<accession>A0A1E8EY70</accession>
<evidence type="ECO:0000256" key="3">
    <source>
        <dbReference type="ARBA" id="ARBA00012812"/>
    </source>
</evidence>
<dbReference type="InterPro" id="IPR045025">
    <property type="entry name" value="HACL1-like"/>
</dbReference>
<dbReference type="GO" id="GO:0030976">
    <property type="term" value="F:thiamine pyrophosphate binding"/>
    <property type="evidence" value="ECO:0007669"/>
    <property type="project" value="InterPro"/>
</dbReference>
<dbReference type="GO" id="GO:0043805">
    <property type="term" value="F:indolepyruvate ferredoxin oxidoreductase activity"/>
    <property type="evidence" value="ECO:0007669"/>
    <property type="project" value="UniProtKB-UniRule"/>
</dbReference>
<dbReference type="CDD" id="cd02008">
    <property type="entry name" value="TPP_IOR_alpha"/>
    <property type="match status" value="1"/>
</dbReference>
<keyword evidence="10 14" id="KW-0408">Iron</keyword>
<dbReference type="InterPro" id="IPR029061">
    <property type="entry name" value="THDP-binding"/>
</dbReference>
<dbReference type="PATRIC" id="fig|1121290.3.peg.1433"/>
<comment type="subunit">
    <text evidence="2">Heterodimer of the IorA and IorB subunits.</text>
</comment>
<evidence type="ECO:0000256" key="11">
    <source>
        <dbReference type="ARBA" id="ARBA00023014"/>
    </source>
</evidence>
<dbReference type="PROSITE" id="PS51379">
    <property type="entry name" value="4FE4S_FER_2"/>
    <property type="match status" value="2"/>
</dbReference>
<feature type="binding site" evidence="15">
    <location>
        <position position="576"/>
    </location>
    <ligand>
        <name>[4Fe-4S] cluster</name>
        <dbReference type="ChEBI" id="CHEBI:49883"/>
        <label>1</label>
    </ligand>
</feature>
<feature type="binding site" evidence="15">
    <location>
        <position position="569"/>
    </location>
    <ligand>
        <name>[4Fe-4S] cluster</name>
        <dbReference type="ChEBI" id="CHEBI:49883"/>
        <label>2</label>
    </ligand>
</feature>
<feature type="binding site" evidence="15">
    <location>
        <position position="572"/>
    </location>
    <ligand>
        <name>[4Fe-4S] cluster</name>
        <dbReference type="ChEBI" id="CHEBI:49883"/>
        <label>2</label>
    </ligand>
</feature>
<evidence type="ECO:0000256" key="1">
    <source>
        <dbReference type="ARBA" id="ARBA00002995"/>
    </source>
</evidence>
<dbReference type="NCBIfam" id="TIGR03336">
    <property type="entry name" value="IOR_alpha"/>
    <property type="match status" value="1"/>
</dbReference>
<evidence type="ECO:0000256" key="6">
    <source>
        <dbReference type="ARBA" id="ARBA00022485"/>
    </source>
</evidence>
<dbReference type="RefSeq" id="WP_070110433.1">
    <property type="nucleotide sequence ID" value="NZ_LZFO01000019.1"/>
</dbReference>
<dbReference type="GO" id="GO:0051539">
    <property type="term" value="F:4 iron, 4 sulfur cluster binding"/>
    <property type="evidence" value="ECO:0007669"/>
    <property type="project" value="UniProtKB-UniRule"/>
</dbReference>
<evidence type="ECO:0000256" key="14">
    <source>
        <dbReference type="PIRNR" id="PIRNR006439"/>
    </source>
</evidence>
<dbReference type="CDD" id="cd07034">
    <property type="entry name" value="TPP_PYR_PFOR_IOR-alpha_like"/>
    <property type="match status" value="1"/>
</dbReference>
<evidence type="ECO:0000256" key="2">
    <source>
        <dbReference type="ARBA" id="ARBA00011238"/>
    </source>
</evidence>
<evidence type="ECO:0000256" key="7">
    <source>
        <dbReference type="ARBA" id="ARBA00022723"/>
    </source>
</evidence>
<comment type="catalytic activity">
    <reaction evidence="13 14">
        <text>indole-3-pyruvate + 2 oxidized [2Fe-2S]-[ferredoxin] + CoA = (indol-3-yl)acetyl-CoA + 2 reduced [2Fe-2S]-[ferredoxin] + CO2 + H(+)</text>
        <dbReference type="Rhea" id="RHEA:12645"/>
        <dbReference type="Rhea" id="RHEA-COMP:10000"/>
        <dbReference type="Rhea" id="RHEA-COMP:10001"/>
        <dbReference type="ChEBI" id="CHEBI:15378"/>
        <dbReference type="ChEBI" id="CHEBI:16526"/>
        <dbReference type="ChEBI" id="CHEBI:17640"/>
        <dbReference type="ChEBI" id="CHEBI:33737"/>
        <dbReference type="ChEBI" id="CHEBI:33738"/>
        <dbReference type="ChEBI" id="CHEBI:57271"/>
        <dbReference type="ChEBI" id="CHEBI:57287"/>
        <dbReference type="EC" id="1.2.7.8"/>
    </reaction>
</comment>
<evidence type="ECO:0000259" key="16">
    <source>
        <dbReference type="PROSITE" id="PS51379"/>
    </source>
</evidence>
<dbReference type="InterPro" id="IPR002880">
    <property type="entry name" value="Pyrv_Fd/Flavodoxin_OxRdtase_N"/>
</dbReference>
<dbReference type="PIRSF" id="PIRSF006439">
    <property type="entry name" value="Indolepyruvate_ferr_oxidored"/>
    <property type="match status" value="1"/>
</dbReference>
<dbReference type="GO" id="GO:0046872">
    <property type="term" value="F:metal ion binding"/>
    <property type="evidence" value="ECO:0007669"/>
    <property type="project" value="UniProtKB-UniRule"/>
</dbReference>
<dbReference type="Gene3D" id="3.40.50.920">
    <property type="match status" value="1"/>
</dbReference>
<evidence type="ECO:0000256" key="13">
    <source>
        <dbReference type="ARBA" id="ARBA00048332"/>
    </source>
</evidence>